<evidence type="ECO:0000256" key="4">
    <source>
        <dbReference type="ARBA" id="ARBA00022454"/>
    </source>
</evidence>
<dbReference type="GO" id="GO:0000796">
    <property type="term" value="C:condensin complex"/>
    <property type="evidence" value="ECO:0007669"/>
    <property type="project" value="TreeGrafter"/>
</dbReference>
<evidence type="ECO:0000313" key="14">
    <source>
        <dbReference type="Proteomes" id="UP000694866"/>
    </source>
</evidence>
<dbReference type="RefSeq" id="XP_011297999.1">
    <property type="nucleotide sequence ID" value="XM_011299697.1"/>
</dbReference>
<keyword evidence="9 10" id="KW-0131">Cell cycle</keyword>
<dbReference type="GeneID" id="105263468"/>
<accession>A0A9R1SVQ5</accession>
<protein>
    <recommendedName>
        <fullName evidence="10">Condensin complex subunit 1</fullName>
    </recommendedName>
</protein>
<dbReference type="Pfam" id="PF12717">
    <property type="entry name" value="Cnd1"/>
    <property type="match status" value="1"/>
</dbReference>
<dbReference type="Pfam" id="PF12922">
    <property type="entry name" value="Cnd1_N"/>
    <property type="match status" value="1"/>
</dbReference>
<dbReference type="OrthoDB" id="436262at2759"/>
<feature type="compositionally biased region" description="Acidic residues" evidence="11">
    <location>
        <begin position="479"/>
        <end position="498"/>
    </location>
</feature>
<feature type="compositionally biased region" description="Low complexity" evidence="11">
    <location>
        <begin position="906"/>
        <end position="915"/>
    </location>
</feature>
<feature type="region of interest" description="Disordered" evidence="11">
    <location>
        <begin position="479"/>
        <end position="500"/>
    </location>
</feature>
<dbReference type="SUPFAM" id="SSF48371">
    <property type="entry name" value="ARM repeat"/>
    <property type="match status" value="1"/>
</dbReference>
<reference evidence="15" key="1">
    <citation type="submission" date="2025-08" db="UniProtKB">
        <authorList>
            <consortium name="RefSeq"/>
        </authorList>
    </citation>
    <scope>IDENTIFICATION</scope>
    <source>
        <strain evidence="15">USDA-PBARC FA_bdor</strain>
        <tissue evidence="15">Whole organism</tissue>
    </source>
</reference>
<feature type="compositionally biased region" description="Basic and acidic residues" evidence="11">
    <location>
        <begin position="1362"/>
        <end position="1383"/>
    </location>
</feature>
<dbReference type="GO" id="GO:0042393">
    <property type="term" value="F:histone binding"/>
    <property type="evidence" value="ECO:0007669"/>
    <property type="project" value="TreeGrafter"/>
</dbReference>
<evidence type="ECO:0000256" key="3">
    <source>
        <dbReference type="ARBA" id="ARBA00009606"/>
    </source>
</evidence>
<keyword evidence="6 10" id="KW-0498">Mitosis</keyword>
<proteinExistence type="inferred from homology"/>
<keyword evidence="4" id="KW-0158">Chromosome</keyword>
<dbReference type="InterPro" id="IPR032682">
    <property type="entry name" value="Cnd1_C"/>
</dbReference>
<evidence type="ECO:0000256" key="2">
    <source>
        <dbReference type="ARBA" id="ARBA00004286"/>
    </source>
</evidence>
<evidence type="ECO:0000256" key="10">
    <source>
        <dbReference type="PIRNR" id="PIRNR017127"/>
    </source>
</evidence>
<evidence type="ECO:0000256" key="1">
    <source>
        <dbReference type="ARBA" id="ARBA00004123"/>
    </source>
</evidence>
<dbReference type="CTD" id="43491"/>
<keyword evidence="5 10" id="KW-0132">Cell division</keyword>
<comment type="function">
    <text evidence="10">Regulatory subunit of the condensin complex, a complex required for conversion of interphase chromatin into mitotic-like condense chromosomes. The condensin complex probably introduces positive supercoils into relaxed DNA in the presence of type I topoisomerases and converts nicked DNA into positive knotted forms in the presence of type II topoisomerases.</text>
</comment>
<feature type="compositionally biased region" description="Acidic residues" evidence="11">
    <location>
        <begin position="1291"/>
        <end position="1303"/>
    </location>
</feature>
<evidence type="ECO:0000259" key="12">
    <source>
        <dbReference type="Pfam" id="PF12717"/>
    </source>
</evidence>
<evidence type="ECO:0000256" key="6">
    <source>
        <dbReference type="ARBA" id="ARBA00022776"/>
    </source>
</evidence>
<name>A0A9R1SVQ5_9HYME</name>
<evidence type="ECO:0000256" key="7">
    <source>
        <dbReference type="ARBA" id="ARBA00023067"/>
    </source>
</evidence>
<evidence type="ECO:0000256" key="5">
    <source>
        <dbReference type="ARBA" id="ARBA00022618"/>
    </source>
</evidence>
<dbReference type="GO" id="GO:0007076">
    <property type="term" value="P:mitotic chromosome condensation"/>
    <property type="evidence" value="ECO:0007669"/>
    <property type="project" value="InterPro"/>
</dbReference>
<evidence type="ECO:0000313" key="15">
    <source>
        <dbReference type="RefSeq" id="XP_011297999.1"/>
    </source>
</evidence>
<feature type="domain" description="Condensin complex subunit 1 N-terminal" evidence="13">
    <location>
        <begin position="74"/>
        <end position="226"/>
    </location>
</feature>
<feature type="domain" description="Condensin complex subunit 1 C-terminal" evidence="12">
    <location>
        <begin position="1031"/>
        <end position="1191"/>
    </location>
</feature>
<comment type="similarity">
    <text evidence="3 10">Belongs to the CND1 (condensin subunit 1) family.</text>
</comment>
<comment type="subcellular location">
    <subcellularLocation>
        <location evidence="2">Chromosome</location>
    </subcellularLocation>
    <subcellularLocation>
        <location evidence="1">Nucleus</location>
    </subcellularLocation>
</comment>
<feature type="region of interest" description="Disordered" evidence="11">
    <location>
        <begin position="1254"/>
        <end position="1398"/>
    </location>
</feature>
<dbReference type="PIRSF" id="PIRSF017127">
    <property type="entry name" value="Condensin_D2"/>
    <property type="match status" value="1"/>
</dbReference>
<dbReference type="PANTHER" id="PTHR14222:SF2">
    <property type="entry name" value="CONDENSIN COMPLEX SUBUNIT 1"/>
    <property type="match status" value="1"/>
</dbReference>
<dbReference type="GO" id="GO:0010032">
    <property type="term" value="P:meiotic chromosome condensation"/>
    <property type="evidence" value="ECO:0007669"/>
    <property type="project" value="TreeGrafter"/>
</dbReference>
<evidence type="ECO:0000259" key="13">
    <source>
        <dbReference type="Pfam" id="PF12922"/>
    </source>
</evidence>
<gene>
    <name evidence="15" type="primary">Cap-D2</name>
</gene>
<evidence type="ECO:0000256" key="11">
    <source>
        <dbReference type="SAM" id="MobiDB-lite"/>
    </source>
</evidence>
<feature type="compositionally biased region" description="Basic residues" evidence="11">
    <location>
        <begin position="916"/>
        <end position="926"/>
    </location>
</feature>
<dbReference type="GO" id="GO:0000779">
    <property type="term" value="C:condensed chromosome, centromeric region"/>
    <property type="evidence" value="ECO:0007669"/>
    <property type="project" value="TreeGrafter"/>
</dbReference>
<dbReference type="GO" id="GO:0005634">
    <property type="term" value="C:nucleus"/>
    <property type="evidence" value="ECO:0007669"/>
    <property type="project" value="UniProtKB-SubCell"/>
</dbReference>
<sequence>MEFVIPLSKNDLLRRKSGQYYVKDMTAIPAIPAALDATRQALADVGPSFILKHFDDFFSILIHGNKLENCHTIRAFDRLLKAMEILINDMEKNFPTKETRANFLCINKMYAYLICTLMCTIEDNTSVINTDSQGSNKKKKKNAKTPEREEWECRRDKAFFSIHRWLLLPLQNLWTPPIVEEAFVQLIADVCYKTLEHDKDNKGESEVRTTTFQILGVLVKRYLHNITCAIKIIQLVKMHEDLGPYLAQGVVEMVSFHNCPGFMAELAQEIEQTSLDDTSARHVSSFLEAIATIKPQLVLPILDNIIDYLSNECYSMRNCAINVLGVVIVKALTGENLTHEQRAKRNECFDLLETHTRDVHTYVRSKVFQVLQKLCCEQSIPVDRFASIMRITVLHLREKSAIVRKQALVLIRVLLEGHPFKTFLDKNEIAKKKAEFKEKYDKMQEDIVAASGSGHEERLELWKTLSPGIIQAIKDCIADQEDEDSESEDEEEEEDEDGKYEQIRSMIIQKNFHAAVKKLIKTTKTENLSADPLEDSEKEAFYHHIMLFIFMESSRDGANHQESSANFREQMKKIIAIRKILVFFMNAETFATAMENALIQIELMLFSSTVTVAVEACTLLSTALTLKIPGADQGIRKALSQVFSREESVRNNVATIYRDIYLMNNGKKATTSAAVNGLINLFKGLQPGQSPALAHLIAIWLANKDLTNDHLLMMWHIFAKNTPGATNEDSRSSILLLAMAAQTQPSIITVNIDTLVDVGLKTEGNQDLMFSRDCCRALLAIKTNDSTESPLRQLNDHKIFENLCVLLKNNFETADVDTYVSFAHEAINVIYHLANQPQKLIRDLLQELNDKMSEPEVDSSSLAKLLYMVGHAAMKHMVYLDIAVYKESKRRNTIIQAKKGRKEPRSSSISICSSARKARRSLPRKHKDSDSTVTTDDAGEEALGGATADDADAEAIETELELNILGGDGFFTHFVPLVIDVCQYPEKYKSHYVQAFGVQALTKMMSLSAGFCQQHLQLLITILERSMFPEIRGNILMGLADLMTRFPNEVEPWTAHLYGRLRDNDVSVRSSAVRVLASLVKREMIRVKGQMSEMALCIVDENQQIRLDAKQFFDDLSRKGNVLYNIIPDILSRLTSTDSKVAEDDLHEIVKHILGLLSKEKESDALINKICQRLKMATTDRQCRDLAYCLSMLQLGRKGIVTLTSKLPLIKNKMHIREVQKALMDIVESAKKKAETREISGQLEDEIEKMLNDDEEDKDGDKDRDAMPPPPVIPPKRNDNNSKKKKKKGEDSDEEAPEDEENQENVFRETDKTPSRRNSRTRASLRTSKRKTKDLSPEENEGNETPAKKPPSSPSSYNSSTVKKEESEDANVRRNLRKVREQTSIENPPPKRTRANRK</sequence>
<evidence type="ECO:0000256" key="9">
    <source>
        <dbReference type="ARBA" id="ARBA00023306"/>
    </source>
</evidence>
<dbReference type="InterPro" id="IPR026971">
    <property type="entry name" value="CND1/NCAPD3"/>
</dbReference>
<dbReference type="GO" id="GO:0051301">
    <property type="term" value="P:cell division"/>
    <property type="evidence" value="ECO:0007669"/>
    <property type="project" value="UniProtKB-KW"/>
</dbReference>
<dbReference type="InterPro" id="IPR011989">
    <property type="entry name" value="ARM-like"/>
</dbReference>
<dbReference type="PANTHER" id="PTHR14222">
    <property type="entry name" value="CONDENSIN"/>
    <property type="match status" value="1"/>
</dbReference>
<evidence type="ECO:0000256" key="8">
    <source>
        <dbReference type="ARBA" id="ARBA00023242"/>
    </source>
</evidence>
<dbReference type="InterPro" id="IPR024324">
    <property type="entry name" value="Condensin_cplx_su1_N"/>
</dbReference>
<organism evidence="14 15">
    <name type="scientific">Fopius arisanus</name>
    <dbReference type="NCBI Taxonomy" id="64838"/>
    <lineage>
        <taxon>Eukaryota</taxon>
        <taxon>Metazoa</taxon>
        <taxon>Ecdysozoa</taxon>
        <taxon>Arthropoda</taxon>
        <taxon>Hexapoda</taxon>
        <taxon>Insecta</taxon>
        <taxon>Pterygota</taxon>
        <taxon>Neoptera</taxon>
        <taxon>Endopterygota</taxon>
        <taxon>Hymenoptera</taxon>
        <taxon>Apocrita</taxon>
        <taxon>Ichneumonoidea</taxon>
        <taxon>Braconidae</taxon>
        <taxon>Opiinae</taxon>
        <taxon>Fopius</taxon>
    </lineage>
</organism>
<dbReference type="Proteomes" id="UP000694866">
    <property type="component" value="Unplaced"/>
</dbReference>
<feature type="region of interest" description="Disordered" evidence="11">
    <location>
        <begin position="896"/>
        <end position="948"/>
    </location>
</feature>
<keyword evidence="8" id="KW-0539">Nucleus</keyword>
<dbReference type="InterPro" id="IPR016024">
    <property type="entry name" value="ARM-type_fold"/>
</dbReference>
<keyword evidence="7 10" id="KW-0226">DNA condensation</keyword>
<keyword evidence="14" id="KW-1185">Reference proteome</keyword>
<feature type="region of interest" description="Disordered" evidence="11">
    <location>
        <begin position="130"/>
        <end position="149"/>
    </location>
</feature>
<dbReference type="KEGG" id="fas:105263468"/>
<dbReference type="Gene3D" id="1.25.10.10">
    <property type="entry name" value="Leucine-rich Repeat Variant"/>
    <property type="match status" value="2"/>
</dbReference>
<dbReference type="InterPro" id="IPR007673">
    <property type="entry name" value="Condensin_cplx_su1"/>
</dbReference>